<dbReference type="GO" id="GO:0005524">
    <property type="term" value="F:ATP binding"/>
    <property type="evidence" value="ECO:0007669"/>
    <property type="project" value="InterPro"/>
</dbReference>
<organism evidence="2 3">
    <name type="scientific">Bacteroides uniformis str. 3978 T3 ii</name>
    <dbReference type="NCBI Taxonomy" id="1339349"/>
    <lineage>
        <taxon>Bacteria</taxon>
        <taxon>Pseudomonadati</taxon>
        <taxon>Bacteroidota</taxon>
        <taxon>Bacteroidia</taxon>
        <taxon>Bacteroidales</taxon>
        <taxon>Bacteroidaceae</taxon>
        <taxon>Bacteroides</taxon>
    </lineage>
</organism>
<evidence type="ECO:0000313" key="3">
    <source>
        <dbReference type="Proteomes" id="UP000028013"/>
    </source>
</evidence>
<dbReference type="RefSeq" id="WP_016272131.1">
    <property type="nucleotide sequence ID" value="NZ_JNHN01000005.1"/>
</dbReference>
<gene>
    <name evidence="2" type="ORF">M094_3253</name>
</gene>
<feature type="domain" description="ATPase AAA-type core" evidence="1">
    <location>
        <begin position="23"/>
        <end position="386"/>
    </location>
</feature>
<accession>A0A078SUU2</accession>
<reference evidence="2 3" key="1">
    <citation type="submission" date="2014-04" db="EMBL/GenBank/DDBJ databases">
        <authorList>
            <person name="Sears C."/>
            <person name="Carroll K."/>
            <person name="Sack B.R."/>
            <person name="Qadri F."/>
            <person name="Myers L.L."/>
            <person name="Chung G.-T."/>
            <person name="Escheverria P."/>
            <person name="Fraser C.M."/>
            <person name="Sadzewicz L."/>
            <person name="Shefchek K.A."/>
            <person name="Tallon L."/>
            <person name="Das S.P."/>
            <person name="Daugherty S."/>
            <person name="Mongodin E.F."/>
        </authorList>
    </citation>
    <scope>NUCLEOTIDE SEQUENCE [LARGE SCALE GENOMIC DNA]</scope>
    <source>
        <strain evidence="2 3">3978 T3 ii</strain>
    </source>
</reference>
<dbReference type="PANTHER" id="PTHR32182:SF22">
    <property type="entry name" value="ATP-DEPENDENT ENDONUCLEASE, OLD FAMILY-RELATED"/>
    <property type="match status" value="1"/>
</dbReference>
<dbReference type="PANTHER" id="PTHR32182">
    <property type="entry name" value="DNA REPLICATION AND REPAIR PROTEIN RECF"/>
    <property type="match status" value="1"/>
</dbReference>
<dbReference type="GO" id="GO:0006302">
    <property type="term" value="P:double-strand break repair"/>
    <property type="evidence" value="ECO:0007669"/>
    <property type="project" value="TreeGrafter"/>
</dbReference>
<dbReference type="Gene3D" id="3.40.50.300">
    <property type="entry name" value="P-loop containing nucleotide triphosphate hydrolases"/>
    <property type="match status" value="1"/>
</dbReference>
<dbReference type="Pfam" id="PF13304">
    <property type="entry name" value="AAA_21"/>
    <property type="match status" value="1"/>
</dbReference>
<proteinExistence type="predicted"/>
<dbReference type="InterPro" id="IPR027417">
    <property type="entry name" value="P-loop_NTPase"/>
</dbReference>
<protein>
    <submittedName>
        <fullName evidence="2">AAA ATPase domain protein</fullName>
    </submittedName>
</protein>
<dbReference type="SUPFAM" id="SSF52540">
    <property type="entry name" value="P-loop containing nucleoside triphosphate hydrolases"/>
    <property type="match status" value="1"/>
</dbReference>
<evidence type="ECO:0000313" key="2">
    <source>
        <dbReference type="EMBL" id="KDS64750.1"/>
    </source>
</evidence>
<dbReference type="InterPro" id="IPR003959">
    <property type="entry name" value="ATPase_AAA_core"/>
</dbReference>
<evidence type="ECO:0000259" key="1">
    <source>
        <dbReference type="Pfam" id="PF13304"/>
    </source>
</evidence>
<dbReference type="EMBL" id="JNHN01000005">
    <property type="protein sequence ID" value="KDS64750.1"/>
    <property type="molecule type" value="Genomic_DNA"/>
</dbReference>
<dbReference type="Proteomes" id="UP000028013">
    <property type="component" value="Unassembled WGS sequence"/>
</dbReference>
<name>A0A078SUU2_BACUN</name>
<sequence>MITYLKINGFKSFHNFEMEFTPLTIVAGTNAAGKSNLFDALNLLSRLAEVDKIHTAFREGQRGDLFELFTQYDEHAYADEMEFCVEVLVNREVTDAWGATARLKYTRLRYELKIHRFVNSSGIDDLEVVYEHLATLKHQEDKWIKLLPKEQIEFWRPKVITGKRGQPYIYTQEQNELPTVFVPQDGGGGNKRSFPLRNATRTVLSSIDSVDFRHILAVKQEMISWRFLQLNPEDLRQPTSKRTGEDVIGVSGKNLAAALFRIQQEDKYSLVEISRELNSFIPNYTQVFVEDDTENKQYIIYLKNVDGKKYSSRVLSEGTLRLLTLCILQHDMKYSGLLCFEEPENGIHPFRIKSMAKLLKDLTTNFEDHDLPLRQVIVNTHSTVFVGEIQKWEDDLNVSIHFAEMKSRVLSLPSGNKVKLDVSKIIQVPKEGQLTINFSEQERKLSLQMIKEYLENTLKEW</sequence>
<comment type="caution">
    <text evidence="2">The sequence shown here is derived from an EMBL/GenBank/DDBJ whole genome shotgun (WGS) entry which is preliminary data.</text>
</comment>
<dbReference type="GO" id="GO:0016887">
    <property type="term" value="F:ATP hydrolysis activity"/>
    <property type="evidence" value="ECO:0007669"/>
    <property type="project" value="InterPro"/>
</dbReference>
<dbReference type="GO" id="GO:0000731">
    <property type="term" value="P:DNA synthesis involved in DNA repair"/>
    <property type="evidence" value="ECO:0007669"/>
    <property type="project" value="TreeGrafter"/>
</dbReference>
<dbReference type="PATRIC" id="fig|1339349.3.peg.158"/>
<dbReference type="AlphaFoldDB" id="A0A078SUU2"/>